<keyword evidence="1" id="KW-0175">Coiled coil</keyword>
<dbReference type="AlphaFoldDB" id="A0A497EM65"/>
<gene>
    <name evidence="2" type="ORF">DRJ31_07310</name>
</gene>
<protein>
    <submittedName>
        <fullName evidence="2">Uncharacterized protein</fullName>
    </submittedName>
</protein>
<comment type="caution">
    <text evidence="2">The sequence shown here is derived from an EMBL/GenBank/DDBJ whole genome shotgun (WGS) entry which is preliminary data.</text>
</comment>
<dbReference type="EMBL" id="QMQV01000077">
    <property type="protein sequence ID" value="RLE48415.1"/>
    <property type="molecule type" value="Genomic_DNA"/>
</dbReference>
<feature type="coiled-coil region" evidence="1">
    <location>
        <begin position="224"/>
        <end position="251"/>
    </location>
</feature>
<dbReference type="Proteomes" id="UP000278475">
    <property type="component" value="Unassembled WGS sequence"/>
</dbReference>
<name>A0A497EM65_9CREN</name>
<evidence type="ECO:0000256" key="1">
    <source>
        <dbReference type="SAM" id="Coils"/>
    </source>
</evidence>
<reference evidence="2 3" key="1">
    <citation type="submission" date="2018-06" db="EMBL/GenBank/DDBJ databases">
        <title>Extensive metabolic versatility and redundancy in microbially diverse, dynamic hydrothermal sediments.</title>
        <authorList>
            <person name="Dombrowski N."/>
            <person name="Teske A."/>
            <person name="Baker B.J."/>
        </authorList>
    </citation>
    <scope>NUCLEOTIDE SEQUENCE [LARGE SCALE GENOMIC DNA]</scope>
    <source>
        <strain evidence="2">B66_G16</strain>
    </source>
</reference>
<feature type="non-terminal residue" evidence="2">
    <location>
        <position position="433"/>
    </location>
</feature>
<evidence type="ECO:0000313" key="2">
    <source>
        <dbReference type="EMBL" id="RLE48415.1"/>
    </source>
</evidence>
<organism evidence="2 3">
    <name type="scientific">Thermoproteota archaeon</name>
    <dbReference type="NCBI Taxonomy" id="2056631"/>
    <lineage>
        <taxon>Archaea</taxon>
        <taxon>Thermoproteota</taxon>
    </lineage>
</organism>
<accession>A0A497EM65</accession>
<proteinExistence type="predicted"/>
<sequence>MGYILKDMKGDGYKTWSKYLDCSPGGVGKFSGWALLLYPPDTRTALNSTALLQMNMWQRLYYSTLFWLNNQEYKVRKVDEMIEISPTHRAYYELVMGQKDALAAQIRTTVDEIVRQIADLELLKHDYRRYKEILDYFEKNMEHNLKAMFIDQVDFYSGEGAPGRLSMSFMQQRNIFPTIIQDFFDMKSLEDLEKNPRLKELPRVEKDVLRVKFNAYQEWKEMFRREVETRVKELERLIKTKEAVINDMREGLKPKVARFKMIKHGFSKDTERKSAPTLFHRPGAEATSFTRITAWAWKEFFAPEFYKSGEIRAFRPVNPYDEFTRKNLIFNEKIGLKAEYKWITKEWVEKCVDDIKSDLLITRKRHESEPPPSPYYSFFILEFERYTLRSATGSELEDITIYIDHFLMSQNVLLVKLLELKAIEEEFEEDINK</sequence>
<evidence type="ECO:0000313" key="3">
    <source>
        <dbReference type="Proteomes" id="UP000278475"/>
    </source>
</evidence>